<comment type="caution">
    <text evidence="1">The sequence shown here is derived from an EMBL/GenBank/DDBJ whole genome shotgun (WGS) entry which is preliminary data.</text>
</comment>
<sequence>MDTKILVIIVLLLSCNLFIAQEKTHKCTLGFHYGFGNEIKNSDYTFSNQYYKLQLDCLLKETKTLRYELLLQPEVNFATHQLLNPYFVTSNEPDYDGKRAKYTQFKTLKEYILNIGIILRKPILKKSSIYVLGSVGPLMADTETERLSKGFAFSDVLGLGISLKTNAITFELCPNIRHVSNLGLLKHNAGYNTLNLEFGFSFSL</sequence>
<dbReference type="InterPro" id="IPR018550">
    <property type="entry name" value="Lipid-A_deacylase-rel"/>
</dbReference>
<reference evidence="1 2" key="1">
    <citation type="submission" date="2018-04" db="EMBL/GenBank/DDBJ databases">
        <title>Flavobacterium sp. nov., isolated from glacier ice.</title>
        <authorList>
            <person name="Liu Q."/>
            <person name="Xin Y.-H."/>
        </authorList>
    </citation>
    <scope>NUCLEOTIDE SEQUENCE [LARGE SCALE GENOMIC DNA]</scope>
    <source>
        <strain evidence="1 2">RB1R5</strain>
    </source>
</reference>
<organism evidence="1 2">
    <name type="scientific">Flavobacterium psychrotolerans</name>
    <dbReference type="NCBI Taxonomy" id="2169410"/>
    <lineage>
        <taxon>Bacteria</taxon>
        <taxon>Pseudomonadati</taxon>
        <taxon>Bacteroidota</taxon>
        <taxon>Flavobacteriia</taxon>
        <taxon>Flavobacteriales</taxon>
        <taxon>Flavobacteriaceae</taxon>
        <taxon>Flavobacterium</taxon>
    </lineage>
</organism>
<dbReference type="Proteomes" id="UP000245449">
    <property type="component" value="Unassembled WGS sequence"/>
</dbReference>
<evidence type="ECO:0000313" key="1">
    <source>
        <dbReference type="EMBL" id="PWA05569.1"/>
    </source>
</evidence>
<dbReference type="OrthoDB" id="1200606at2"/>
<gene>
    <name evidence="1" type="ORF">DB895_06175</name>
</gene>
<dbReference type="Gene3D" id="2.40.160.20">
    <property type="match status" value="1"/>
</dbReference>
<dbReference type="AlphaFoldDB" id="A0A2U1JKR6"/>
<evidence type="ECO:0000313" key="2">
    <source>
        <dbReference type="Proteomes" id="UP000245449"/>
    </source>
</evidence>
<dbReference type="EMBL" id="QCZI01000006">
    <property type="protein sequence ID" value="PWA05569.1"/>
    <property type="molecule type" value="Genomic_DNA"/>
</dbReference>
<name>A0A2U1JKR6_9FLAO</name>
<accession>A0A2U1JKR6</accession>
<evidence type="ECO:0008006" key="3">
    <source>
        <dbReference type="Google" id="ProtNLM"/>
    </source>
</evidence>
<proteinExistence type="predicted"/>
<protein>
    <recommendedName>
        <fullName evidence="3">Acyloxyacyl hydrolase</fullName>
    </recommendedName>
</protein>
<dbReference type="Pfam" id="PF09411">
    <property type="entry name" value="PagL"/>
    <property type="match status" value="1"/>
</dbReference>
<keyword evidence="2" id="KW-1185">Reference proteome</keyword>
<dbReference type="RefSeq" id="WP_116724496.1">
    <property type="nucleotide sequence ID" value="NZ_QCZI01000006.1"/>
</dbReference>
<dbReference type="PROSITE" id="PS51257">
    <property type="entry name" value="PROKAR_LIPOPROTEIN"/>
    <property type="match status" value="1"/>
</dbReference>